<protein>
    <recommendedName>
        <fullName evidence="5">Conjugal transfer protein TrbK</fullName>
    </recommendedName>
</protein>
<dbReference type="STRING" id="1105367.CG50_05455"/>
<reference evidence="3 4" key="1">
    <citation type="submission" date="2014-03" db="EMBL/GenBank/DDBJ databases">
        <title>Genome of Paenirhodobacter enshiensis DW2-9.</title>
        <authorList>
            <person name="Wang D."/>
            <person name="Wang G."/>
        </authorList>
    </citation>
    <scope>NUCLEOTIDE SEQUENCE [LARGE SCALE GENOMIC DNA]</scope>
    <source>
        <strain evidence="3 4">DW2-9</strain>
    </source>
</reference>
<dbReference type="Proteomes" id="UP000028824">
    <property type="component" value="Unassembled WGS sequence"/>
</dbReference>
<dbReference type="OrthoDB" id="9815800at2"/>
<organism evidence="3 4">
    <name type="scientific">Paenirhodobacter enshiensis</name>
    <dbReference type="NCBI Taxonomy" id="1105367"/>
    <lineage>
        <taxon>Bacteria</taxon>
        <taxon>Pseudomonadati</taxon>
        <taxon>Pseudomonadota</taxon>
        <taxon>Alphaproteobacteria</taxon>
        <taxon>Rhodobacterales</taxon>
        <taxon>Rhodobacter group</taxon>
        <taxon>Paenirhodobacter</taxon>
    </lineage>
</organism>
<evidence type="ECO:0000313" key="3">
    <source>
        <dbReference type="EMBL" id="KFI25442.1"/>
    </source>
</evidence>
<dbReference type="InterPro" id="IPR027587">
    <property type="entry name" value="TrbK"/>
</dbReference>
<dbReference type="RefSeq" id="WP_036638394.1">
    <property type="nucleotide sequence ID" value="NZ_JFZB01000023.1"/>
</dbReference>
<dbReference type="AlphaFoldDB" id="A0A086XTU2"/>
<keyword evidence="4" id="KW-1185">Reference proteome</keyword>
<keyword evidence="2" id="KW-0472">Membrane</keyword>
<evidence type="ECO:0000256" key="1">
    <source>
        <dbReference type="SAM" id="MobiDB-lite"/>
    </source>
</evidence>
<name>A0A086XTU2_9RHOB</name>
<dbReference type="EMBL" id="JFZB01000023">
    <property type="protein sequence ID" value="KFI25442.1"/>
    <property type="molecule type" value="Genomic_DNA"/>
</dbReference>
<evidence type="ECO:0000313" key="4">
    <source>
        <dbReference type="Proteomes" id="UP000028824"/>
    </source>
</evidence>
<proteinExistence type="predicted"/>
<feature type="transmembrane region" description="Helical" evidence="2">
    <location>
        <begin position="6"/>
        <end position="24"/>
    </location>
</feature>
<feature type="region of interest" description="Disordered" evidence="1">
    <location>
        <begin position="81"/>
        <end position="100"/>
    </location>
</feature>
<dbReference type="Pfam" id="PF20084">
    <property type="entry name" value="TrbK"/>
    <property type="match status" value="1"/>
</dbReference>
<evidence type="ECO:0000256" key="2">
    <source>
        <dbReference type="SAM" id="Phobius"/>
    </source>
</evidence>
<dbReference type="NCBIfam" id="TIGR04360">
    <property type="entry name" value="other_trbK"/>
    <property type="match status" value="1"/>
</dbReference>
<comment type="caution">
    <text evidence="3">The sequence shown here is derived from an EMBL/GenBank/DDBJ whole genome shotgun (WGS) entry which is preliminary data.</text>
</comment>
<keyword evidence="2" id="KW-0812">Transmembrane</keyword>
<sequence>MEGKVLARIAAIVFVAVAITAAIIEMTREEIPAPVPSAPALQAPADPLRLELRRCQELGEAAANDEDCLGVWAETRDRFLRRTPAQPTPAQPGAGPIGGL</sequence>
<dbReference type="eggNOG" id="ENOG5032T5X">
    <property type="taxonomic scope" value="Bacteria"/>
</dbReference>
<accession>A0A086XTU2</accession>
<gene>
    <name evidence="3" type="ORF">CG50_05455</name>
</gene>
<evidence type="ECO:0008006" key="5">
    <source>
        <dbReference type="Google" id="ProtNLM"/>
    </source>
</evidence>
<keyword evidence="2" id="KW-1133">Transmembrane helix</keyword>